<dbReference type="InterPro" id="IPR032466">
    <property type="entry name" value="Metal_Hydrolase"/>
</dbReference>
<dbReference type="InterPro" id="IPR057744">
    <property type="entry name" value="OTAase-like"/>
</dbReference>
<proteinExistence type="predicted"/>
<dbReference type="SUPFAM" id="SSF51556">
    <property type="entry name" value="Metallo-dependent hydrolases"/>
    <property type="match status" value="1"/>
</dbReference>
<dbReference type="InterPro" id="IPR011059">
    <property type="entry name" value="Metal-dep_hydrolase_composite"/>
</dbReference>
<dbReference type="Pfam" id="PF01979">
    <property type="entry name" value="Amidohydro_1"/>
    <property type="match status" value="1"/>
</dbReference>
<dbReference type="InterPro" id="IPR006680">
    <property type="entry name" value="Amidohydro-rel"/>
</dbReference>
<dbReference type="InterPro" id="IPR051781">
    <property type="entry name" value="Metallo-dep_Hydrolase"/>
</dbReference>
<feature type="domain" description="Amidohydrolase-related" evidence="1">
    <location>
        <begin position="82"/>
        <end position="436"/>
    </location>
</feature>
<dbReference type="PANTHER" id="PTHR43135">
    <property type="entry name" value="ALPHA-D-RIBOSE 1-METHYLPHOSPHONATE 5-TRIPHOSPHATE DIPHOSPHATASE"/>
    <property type="match status" value="1"/>
</dbReference>
<dbReference type="FunFam" id="3.20.20.140:FF:000084">
    <property type="entry name" value="Peptidase M38"/>
    <property type="match status" value="1"/>
</dbReference>
<dbReference type="AlphaFoldDB" id="A0A5N7CSD4"/>
<sequence>MTSPKPIPKPWVPRDQSPDITLVNINVVDAMAGRVIPNCSVCIQNGIITRIMPASSLSRSSEAPFSTAPRTKAKFINMRNQYLCPGLIDCHVHLTATPGGTSLKDIFAASPNTIAYRTAYVAREMLLRGFTTVRDTGGADAALRDAIAEGLLSGPRLFIAGKALSQTGGHGDFRATYQGEEHKCCGGHSPSLARVCNGVPACLEAVRDELRQGANFIKIMCGGGVATPSDALDMLQFTAEEIRAITTTAEYSKTYVTAHAYTTQAIRHAVANGVRGIEHGNFIDPETARYCKEKGVVLTPTLITYQGMTEAPFDSFLDEFSQAKNREVLASGLKALEILRDAGVTMCYGSDLLAGLHPLQNREFSLRSAVLSPLEILQSATVNAAKLLGMKGRLGCIQEGAIADCLILNANPLEDITVLDHVEKTLVAIIKDGRVVASKLGELPVDPLYDAHRIKSI</sequence>
<dbReference type="OrthoDB" id="5595695at2759"/>
<dbReference type="Gene3D" id="3.20.20.140">
    <property type="entry name" value="Metal-dependent hydrolases"/>
    <property type="match status" value="1"/>
</dbReference>
<dbReference type="EMBL" id="ML735214">
    <property type="protein sequence ID" value="KAE8396587.1"/>
    <property type="molecule type" value="Genomic_DNA"/>
</dbReference>
<evidence type="ECO:0000259" key="1">
    <source>
        <dbReference type="Pfam" id="PF01979"/>
    </source>
</evidence>
<dbReference type="GO" id="GO:0016810">
    <property type="term" value="F:hydrolase activity, acting on carbon-nitrogen (but not peptide) bonds"/>
    <property type="evidence" value="ECO:0007669"/>
    <property type="project" value="InterPro"/>
</dbReference>
<gene>
    <name evidence="2" type="ORF">BDV23DRAFT_143077</name>
</gene>
<dbReference type="Proteomes" id="UP000326877">
    <property type="component" value="Unassembled WGS sequence"/>
</dbReference>
<dbReference type="Gene3D" id="2.30.40.10">
    <property type="entry name" value="Urease, subunit C, domain 1"/>
    <property type="match status" value="1"/>
</dbReference>
<accession>A0A5N7CSD4</accession>
<dbReference type="PANTHER" id="PTHR43135:SF3">
    <property type="entry name" value="ALPHA-D-RIBOSE 1-METHYLPHOSPHONATE 5-TRIPHOSPHATE DIPHOSPHATASE"/>
    <property type="match status" value="1"/>
</dbReference>
<evidence type="ECO:0000313" key="2">
    <source>
        <dbReference type="EMBL" id="KAE8396587.1"/>
    </source>
</evidence>
<dbReference type="CDD" id="cd01299">
    <property type="entry name" value="Met_dep_hydrolase_A"/>
    <property type="match status" value="1"/>
</dbReference>
<organism evidence="2">
    <name type="scientific">Petromyces alliaceus</name>
    <name type="common">Aspergillus alliaceus</name>
    <dbReference type="NCBI Taxonomy" id="209559"/>
    <lineage>
        <taxon>Eukaryota</taxon>
        <taxon>Fungi</taxon>
        <taxon>Dikarya</taxon>
        <taxon>Ascomycota</taxon>
        <taxon>Pezizomycotina</taxon>
        <taxon>Eurotiomycetes</taxon>
        <taxon>Eurotiomycetidae</taxon>
        <taxon>Eurotiales</taxon>
        <taxon>Aspergillaceae</taxon>
        <taxon>Aspergillus</taxon>
        <taxon>Aspergillus subgen. Circumdati</taxon>
    </lineage>
</organism>
<protein>
    <submittedName>
        <fullName evidence="2">Imidazolonepropionase</fullName>
    </submittedName>
</protein>
<name>A0A5N7CSD4_PETAA</name>
<reference evidence="2" key="1">
    <citation type="submission" date="2019-04" db="EMBL/GenBank/DDBJ databases">
        <title>Friends and foes A comparative genomics studyof 23 Aspergillus species from section Flavi.</title>
        <authorList>
            <consortium name="DOE Joint Genome Institute"/>
            <person name="Kjaerbolling I."/>
            <person name="Vesth T."/>
            <person name="Frisvad J.C."/>
            <person name="Nybo J.L."/>
            <person name="Theobald S."/>
            <person name="Kildgaard S."/>
            <person name="Isbrandt T."/>
            <person name="Kuo A."/>
            <person name="Sato A."/>
            <person name="Lyhne E.K."/>
            <person name="Kogle M.E."/>
            <person name="Wiebenga A."/>
            <person name="Kun R.S."/>
            <person name="Lubbers R.J."/>
            <person name="Makela M.R."/>
            <person name="Barry K."/>
            <person name="Chovatia M."/>
            <person name="Clum A."/>
            <person name="Daum C."/>
            <person name="Haridas S."/>
            <person name="He G."/>
            <person name="LaButti K."/>
            <person name="Lipzen A."/>
            <person name="Mondo S."/>
            <person name="Riley R."/>
            <person name="Salamov A."/>
            <person name="Simmons B.A."/>
            <person name="Magnuson J.K."/>
            <person name="Henrissat B."/>
            <person name="Mortensen U.H."/>
            <person name="Larsen T.O."/>
            <person name="Devries R.P."/>
            <person name="Grigoriev I.V."/>
            <person name="Machida M."/>
            <person name="Baker S.E."/>
            <person name="Andersen M.R."/>
        </authorList>
    </citation>
    <scope>NUCLEOTIDE SEQUENCE [LARGE SCALE GENOMIC DNA]</scope>
    <source>
        <strain evidence="2">IBT 14317</strain>
    </source>
</reference>
<dbReference type="SUPFAM" id="SSF51338">
    <property type="entry name" value="Composite domain of metallo-dependent hydrolases"/>
    <property type="match status" value="2"/>
</dbReference>